<evidence type="ECO:0000256" key="8">
    <source>
        <dbReference type="SAM" id="MobiDB-lite"/>
    </source>
</evidence>
<feature type="compositionally biased region" description="Polar residues" evidence="8">
    <location>
        <begin position="2311"/>
        <end position="2350"/>
    </location>
</feature>
<evidence type="ECO:0000259" key="9">
    <source>
        <dbReference type="PROSITE" id="PS50118"/>
    </source>
</evidence>
<accession>A0A2J7QT55</accession>
<dbReference type="InterPro" id="IPR058607">
    <property type="entry name" value="HMG-box_Cic-like"/>
</dbReference>
<dbReference type="Pfam" id="PF00505">
    <property type="entry name" value="HMG_box"/>
    <property type="match status" value="1"/>
</dbReference>
<dbReference type="InterPro" id="IPR032147">
    <property type="entry name" value="Cic_dom"/>
</dbReference>
<dbReference type="SUPFAM" id="SSF47095">
    <property type="entry name" value="HMG-box"/>
    <property type="match status" value="1"/>
</dbReference>
<feature type="DNA-binding region" description="HMG box" evidence="7">
    <location>
        <begin position="1262"/>
        <end position="1330"/>
    </location>
</feature>
<comment type="caution">
    <text evidence="10">The sequence shown here is derived from an EMBL/GenBank/DDBJ whole genome shotgun (WGS) entry which is preliminary data.</text>
</comment>
<keyword evidence="6 7" id="KW-0539">Nucleus</keyword>
<evidence type="ECO:0000256" key="2">
    <source>
        <dbReference type="ARBA" id="ARBA00022553"/>
    </source>
</evidence>
<feature type="compositionally biased region" description="Basic and acidic residues" evidence="8">
    <location>
        <begin position="685"/>
        <end position="714"/>
    </location>
</feature>
<feature type="region of interest" description="Disordered" evidence="8">
    <location>
        <begin position="669"/>
        <end position="714"/>
    </location>
</feature>
<feature type="region of interest" description="Disordered" evidence="8">
    <location>
        <begin position="1982"/>
        <end position="2019"/>
    </location>
</feature>
<reference evidence="10 11" key="1">
    <citation type="submission" date="2017-12" db="EMBL/GenBank/DDBJ databases">
        <title>Hemimetabolous genomes reveal molecular basis of termite eusociality.</title>
        <authorList>
            <person name="Harrison M.C."/>
            <person name="Jongepier E."/>
            <person name="Robertson H.M."/>
            <person name="Arning N."/>
            <person name="Bitard-Feildel T."/>
            <person name="Chao H."/>
            <person name="Childers C.P."/>
            <person name="Dinh H."/>
            <person name="Doddapaneni H."/>
            <person name="Dugan S."/>
            <person name="Gowin J."/>
            <person name="Greiner C."/>
            <person name="Han Y."/>
            <person name="Hu H."/>
            <person name="Hughes D.S.T."/>
            <person name="Huylmans A.-K."/>
            <person name="Kemena C."/>
            <person name="Kremer L.P.M."/>
            <person name="Lee S.L."/>
            <person name="Lopez-Ezquerra A."/>
            <person name="Mallet L."/>
            <person name="Monroy-Kuhn J.M."/>
            <person name="Moser A."/>
            <person name="Murali S.C."/>
            <person name="Muzny D.M."/>
            <person name="Otani S."/>
            <person name="Piulachs M.-D."/>
            <person name="Poelchau M."/>
            <person name="Qu J."/>
            <person name="Schaub F."/>
            <person name="Wada-Katsumata A."/>
            <person name="Worley K.C."/>
            <person name="Xie Q."/>
            <person name="Ylla G."/>
            <person name="Poulsen M."/>
            <person name="Gibbs R.A."/>
            <person name="Schal C."/>
            <person name="Richards S."/>
            <person name="Belles X."/>
            <person name="Korb J."/>
            <person name="Bornberg-Bauer E."/>
        </authorList>
    </citation>
    <scope>NUCLEOTIDE SEQUENCE [LARGE SCALE GENOMIC DNA]</scope>
    <source>
        <tissue evidence="10">Whole body</tissue>
    </source>
</reference>
<evidence type="ECO:0000313" key="11">
    <source>
        <dbReference type="Proteomes" id="UP000235965"/>
    </source>
</evidence>
<feature type="compositionally biased region" description="Polar residues" evidence="8">
    <location>
        <begin position="596"/>
        <end position="615"/>
    </location>
</feature>
<dbReference type="PANTHER" id="PTHR13059">
    <property type="entry name" value="HMG-BOX TRANSCRIPTION FACTOR BBX"/>
    <property type="match status" value="1"/>
</dbReference>
<dbReference type="PANTHER" id="PTHR13059:SF13">
    <property type="entry name" value="PROTEIN CAPICUA HOMOLOG"/>
    <property type="match status" value="1"/>
</dbReference>
<feature type="domain" description="HMG box" evidence="9">
    <location>
        <begin position="1262"/>
        <end position="1330"/>
    </location>
</feature>
<keyword evidence="11" id="KW-1185">Reference proteome</keyword>
<dbReference type="FunCoup" id="A0A2J7QT55">
    <property type="interactions" value="1137"/>
</dbReference>
<feature type="region of interest" description="Disordered" evidence="8">
    <location>
        <begin position="1159"/>
        <end position="1259"/>
    </location>
</feature>
<dbReference type="Proteomes" id="UP000235965">
    <property type="component" value="Unassembled WGS sequence"/>
</dbReference>
<keyword evidence="4 7" id="KW-0238">DNA-binding</keyword>
<gene>
    <name evidence="10" type="ORF">B7P43_G12184</name>
</gene>
<feature type="region of interest" description="Disordered" evidence="8">
    <location>
        <begin position="2299"/>
        <end position="2350"/>
    </location>
</feature>
<feature type="compositionally biased region" description="Basic and acidic residues" evidence="8">
    <location>
        <begin position="54"/>
        <end position="63"/>
    </location>
</feature>
<feature type="region of interest" description="Disordered" evidence="8">
    <location>
        <begin position="827"/>
        <end position="895"/>
    </location>
</feature>
<feature type="region of interest" description="Disordered" evidence="8">
    <location>
        <begin position="1334"/>
        <end position="1412"/>
    </location>
</feature>
<dbReference type="SMART" id="SM00398">
    <property type="entry name" value="HMG"/>
    <property type="match status" value="1"/>
</dbReference>
<dbReference type="Pfam" id="PF16090">
    <property type="entry name" value="DUF4819"/>
    <property type="match status" value="1"/>
</dbReference>
<keyword evidence="5" id="KW-0804">Transcription</keyword>
<dbReference type="InterPro" id="IPR052412">
    <property type="entry name" value="CC-Dev_Transcription_Reg"/>
</dbReference>
<dbReference type="Gene3D" id="1.10.30.10">
    <property type="entry name" value="High mobility group box domain"/>
    <property type="match status" value="1"/>
</dbReference>
<dbReference type="STRING" id="105785.A0A2J7QT55"/>
<feature type="compositionally biased region" description="Polar residues" evidence="8">
    <location>
        <begin position="2008"/>
        <end position="2019"/>
    </location>
</feature>
<dbReference type="OrthoDB" id="10051111at2759"/>
<dbReference type="InterPro" id="IPR058606">
    <property type="entry name" value="HTH_Cic_C"/>
</dbReference>
<feature type="region of interest" description="Disordered" evidence="8">
    <location>
        <begin position="1"/>
        <end position="63"/>
    </location>
</feature>
<feature type="compositionally biased region" description="Polar residues" evidence="8">
    <location>
        <begin position="730"/>
        <end position="754"/>
    </location>
</feature>
<feature type="region of interest" description="Disordered" evidence="8">
    <location>
        <begin position="2068"/>
        <end position="2113"/>
    </location>
</feature>
<protein>
    <recommendedName>
        <fullName evidence="9">HMG box domain-containing protein</fullName>
    </recommendedName>
</protein>
<feature type="region of interest" description="Disordered" evidence="8">
    <location>
        <begin position="1469"/>
        <end position="1521"/>
    </location>
</feature>
<feature type="compositionally biased region" description="Basic and acidic residues" evidence="8">
    <location>
        <begin position="937"/>
        <end position="948"/>
    </location>
</feature>
<feature type="region of interest" description="Disordered" evidence="8">
    <location>
        <begin position="730"/>
        <end position="755"/>
    </location>
</feature>
<dbReference type="GO" id="GO:0000981">
    <property type="term" value="F:DNA-binding transcription factor activity, RNA polymerase II-specific"/>
    <property type="evidence" value="ECO:0007669"/>
    <property type="project" value="TreeGrafter"/>
</dbReference>
<dbReference type="FunFam" id="1.10.30.10:FF:000010">
    <property type="entry name" value="Capicua transcriptional repressor b"/>
    <property type="match status" value="1"/>
</dbReference>
<feature type="region of interest" description="Disordered" evidence="8">
    <location>
        <begin position="2211"/>
        <end position="2239"/>
    </location>
</feature>
<evidence type="ECO:0000256" key="7">
    <source>
        <dbReference type="PROSITE-ProRule" id="PRU00267"/>
    </source>
</evidence>
<organism evidence="10 11">
    <name type="scientific">Cryptotermes secundus</name>
    <dbReference type="NCBI Taxonomy" id="105785"/>
    <lineage>
        <taxon>Eukaryota</taxon>
        <taxon>Metazoa</taxon>
        <taxon>Ecdysozoa</taxon>
        <taxon>Arthropoda</taxon>
        <taxon>Hexapoda</taxon>
        <taxon>Insecta</taxon>
        <taxon>Pterygota</taxon>
        <taxon>Neoptera</taxon>
        <taxon>Polyneoptera</taxon>
        <taxon>Dictyoptera</taxon>
        <taxon>Blattodea</taxon>
        <taxon>Blattoidea</taxon>
        <taxon>Termitoidae</taxon>
        <taxon>Kalotermitidae</taxon>
        <taxon>Cryptotermitinae</taxon>
        <taxon>Cryptotermes</taxon>
    </lineage>
</organism>
<dbReference type="InParanoid" id="A0A2J7QT55"/>
<evidence type="ECO:0000256" key="1">
    <source>
        <dbReference type="ARBA" id="ARBA00022491"/>
    </source>
</evidence>
<keyword evidence="1" id="KW-0678">Repressor</keyword>
<feature type="region of interest" description="Disordered" evidence="8">
    <location>
        <begin position="2169"/>
        <end position="2191"/>
    </location>
</feature>
<dbReference type="EMBL" id="NEVH01011202">
    <property type="protein sequence ID" value="PNF31757.1"/>
    <property type="molecule type" value="Genomic_DNA"/>
</dbReference>
<keyword evidence="3" id="KW-0805">Transcription regulation</keyword>
<feature type="compositionally biased region" description="Low complexity" evidence="8">
    <location>
        <begin position="2090"/>
        <end position="2109"/>
    </location>
</feature>
<evidence type="ECO:0000256" key="5">
    <source>
        <dbReference type="ARBA" id="ARBA00023163"/>
    </source>
</evidence>
<proteinExistence type="predicted"/>
<evidence type="ECO:0000256" key="3">
    <source>
        <dbReference type="ARBA" id="ARBA00023015"/>
    </source>
</evidence>
<name>A0A2J7QT55_9NEOP</name>
<feature type="compositionally biased region" description="Low complexity" evidence="8">
    <location>
        <begin position="865"/>
        <end position="878"/>
    </location>
</feature>
<feature type="compositionally biased region" description="Basic and acidic residues" evidence="8">
    <location>
        <begin position="1"/>
        <end position="17"/>
    </location>
</feature>
<feature type="compositionally biased region" description="Polar residues" evidence="8">
    <location>
        <begin position="1391"/>
        <end position="1405"/>
    </location>
</feature>
<dbReference type="GO" id="GO:0000977">
    <property type="term" value="F:RNA polymerase II transcription regulatory region sequence-specific DNA binding"/>
    <property type="evidence" value="ECO:0007669"/>
    <property type="project" value="TreeGrafter"/>
</dbReference>
<dbReference type="InterPro" id="IPR009071">
    <property type="entry name" value="HMG_box_dom"/>
</dbReference>
<dbReference type="GO" id="GO:0005634">
    <property type="term" value="C:nucleus"/>
    <property type="evidence" value="ECO:0007669"/>
    <property type="project" value="UniProtKB-UniRule"/>
</dbReference>
<feature type="compositionally biased region" description="Low complexity" evidence="8">
    <location>
        <begin position="1372"/>
        <end position="1385"/>
    </location>
</feature>
<feature type="region of interest" description="Disordered" evidence="8">
    <location>
        <begin position="524"/>
        <end position="543"/>
    </location>
</feature>
<feature type="compositionally biased region" description="Low complexity" evidence="8">
    <location>
        <begin position="578"/>
        <end position="595"/>
    </location>
</feature>
<feature type="compositionally biased region" description="Acidic residues" evidence="8">
    <location>
        <begin position="1200"/>
        <end position="1218"/>
    </location>
</feature>
<keyword evidence="2" id="KW-0597">Phosphoprotein</keyword>
<feature type="compositionally biased region" description="Polar residues" evidence="8">
    <location>
        <begin position="524"/>
        <end position="542"/>
    </location>
</feature>
<feature type="compositionally biased region" description="Low complexity" evidence="8">
    <location>
        <begin position="1160"/>
        <end position="1192"/>
    </location>
</feature>
<feature type="compositionally biased region" description="Pro residues" evidence="8">
    <location>
        <begin position="831"/>
        <end position="841"/>
    </location>
</feature>
<dbReference type="CDD" id="cd21990">
    <property type="entry name" value="HMG-box_CIC-like"/>
    <property type="match status" value="1"/>
</dbReference>
<feature type="region of interest" description="Disordered" evidence="8">
    <location>
        <begin position="929"/>
        <end position="950"/>
    </location>
</feature>
<feature type="region of interest" description="Disordered" evidence="8">
    <location>
        <begin position="1946"/>
        <end position="1968"/>
    </location>
</feature>
<dbReference type="Pfam" id="PF25981">
    <property type="entry name" value="HTH_Cic_C"/>
    <property type="match status" value="1"/>
</dbReference>
<dbReference type="PROSITE" id="PS50118">
    <property type="entry name" value="HMG_BOX_2"/>
    <property type="match status" value="1"/>
</dbReference>
<evidence type="ECO:0000313" key="10">
    <source>
        <dbReference type="EMBL" id="PNF31757.1"/>
    </source>
</evidence>
<sequence>MNRRGDGRAQRRSERNTRQTRGRKRLPEDADNISLTNNESSSAPPAPPSTTQRLSHEQKNDTDVAVHHNSVSLRNLTSEATIISTANTSNTTVSAYGMNTEASMHEKREMSDHFGRYDGGGAPGGEETSQVQGFQNVLSLGSNLNRPANNCMASTTNSVSKTVSVNKETATAVSARKLPKKRKFDPSELEELEKTSTDNRFQNQNNSVVVCANLTPPSQSVVVMPPQAAAVDYSYVSSVPKQSENLHVPQHMAQQSRMSSIDTLMDTVIENQIPHQPENMRVLRSDGSNCMPVLNIDSSLIVGSRKHVQMSGRSDIDLREWQGNHVLAKKDKRYLPGVIQRAEHTGEVWVNFDYDNEVAAFTDVLGSGKYDVIGDASPSMGQVQVGARVCVRAADPMVNHRVFFEGVVYKILSPPVQYLVKLIGGQSQEVLVKRADLRLLLPPWWDELECLKDGPHPVITSNGSSNGRVYLPNSNGQLQQPSVLHTHQPTPPHPVPLQLHHVPTLQPADASNYYRSAATSPLHSMTTPVSIHSTSTALSNGSADDLRRRQYDDFCESDDDLRKEDILFSLDTDGGKLSGSSKRSSMQSRGSTSSLVEQRSITPRSQPATPRSQAATPHKYRKGDVVSTPSGIRKKFNGKQWRRLCSKDGCTKESQRRGYCSRHLSLKGSSLRAGPANFPRSSKGIGRDNEGEETSRDSDTSPNYGDRRIAGRFDQEETEAANMLVSLGSSRSATPAFSSPTGHASSPSIAQSPITVGPRQNVFMPIASPAAQSQVHLPGTNAACANTLVSPSHNKWKQQSSPVPPHFMVTPYHQQHVIRPELLRPSQVVQPSPPNPPPVTSHPPGMATSVIRISPNPARGGPVTASSIASSQQQQHASWRVESPGAASYGEVTSQQPINPFPSVVTSASQQHHQHQQGLILQQALTNTTDMHSSSQHHVEGPRPEYPHQHIRVLKPPPQQHSVTLMQMPKNELMDCSPGGNISSSGGNTLYLVPHQSSPQEKKFVVIKSDGDLDKFPTAVMVNRIPAASSTSSLPQSVVVDKTPASVLQQAGRIGLHMSTSQAASQPIEVVKQPADSMTVEQQHQQTNNSPATPTTVLQPNNMFHPVIVEPTQLVPVLPLAQKRPDAREKNGVLAINSSQSLPVYSWNSLVPLLAATQCSTSPPLSSPTTPHSAPPVSGGVTGASVSGAVTAEPRHSDDLEGENMDLQGGDEDDDVFEPEGPTEPGVLDAAAAGKRRTQSLSALQSSKEPHSPQKVKERDRIRRPMNAFMIFSKRHRALVHQQHPNQDNRTVSKILGEWWYALRTDEKQKYHELASEVKEAHFKAHPDWKWCSKDRRKSSTSSCKGEPRGKLGSVDEGTEGGSQQANGGSEGAQPSSQSPGPSLPDAQPHLSDNSIQQASTSYSTQEEDPQANIEGVEQQGLKLQHKIEAEENQGDRIHGQAEDEFSDEDQMVICEDPQPEIDLKCKEKVNDSDSESQSDLEPLIENKAFPQQRFSPVSGIKTGTGEVTCRPKPIKARLPSGNMEAGSKFHHGAGEKSGSVGVLSYPYHSPVNPMGISGFQPTGGGAFKTMPVSPKIVKNLTEQQVPPPVSQVNSKISDTEQRISNVSSGWNASVVTSMTTSRSSAPVGSIVNIITTASTHNPGENNRHWMKSASTSTSSELAHSQTNSVAKPTTVTILQQSVPAQHQQQRFETQQQHLVSRPIPAPSTSQSQTHLVPTSTAASYQAQPLTLFLSPTTLTPTAATLSLTDSGPFTNLLLKTGTRSINLEVEHPSLHQPQQGVSGGTQTSSATETVQYLVPSVTVQGGRLQNVYLPHTSFQVPIQDSSGHNISLHQAAPLQLVHSKPMDPPTVIVSKPYSVAQSAATQAVSYSHSTRTGMYHHEENVGRPLQSLSTNQNDSLHEDRVTQVGPNCQNNQYYAGVVSRKLDVLNSDRERHDAAKTMLAVAGEKSSEDNEISSGTKDKVNISMPPTSVAVAFHDQNVEASPRNPRPASPSRGDSYSVIESPIPSSSASQNDHAVEENQTFILAPTPAQLGRAPLQRRQSMAVSTCVINSSSESIVMTQSVGGTTCASSSSSGSGGGGEDESRSEGGSCSNGSQQQAPVPSSPSTRKSFFKKNVEDGMDRVLETVNFEKKFSSLPEFNPQECRSPIAISVPSSPRVVFVQNYRKKPPRPANSEEEADSEPASAAPKSAKLIGSTFFGPDFNLDAFRGSEVSDGGEASSPRTPKTPGGKDQEKGHRRILEQRRQLVMQLFRDHGFFPSTQATSAFQAAHVDIFPNKSSLQLKIREVRQKVMAQNSLTPMTPGGSASPMASGTDSAATTPGSSTMPHSVNLVNTANNPVSIPASSSS</sequence>
<dbReference type="InterPro" id="IPR036910">
    <property type="entry name" value="HMG_box_dom_sf"/>
</dbReference>
<feature type="region of interest" description="Disordered" evidence="8">
    <location>
        <begin position="571"/>
        <end position="633"/>
    </location>
</feature>
<evidence type="ECO:0000256" key="4">
    <source>
        <dbReference type="ARBA" id="ARBA00023125"/>
    </source>
</evidence>
<evidence type="ECO:0000256" key="6">
    <source>
        <dbReference type="ARBA" id="ARBA00023242"/>
    </source>
</evidence>
<feature type="compositionally biased region" description="Basic and acidic residues" evidence="8">
    <location>
        <begin position="1248"/>
        <end position="1259"/>
    </location>
</feature>